<evidence type="ECO:0000259" key="7">
    <source>
        <dbReference type="PROSITE" id="PS51471"/>
    </source>
</evidence>
<feature type="compositionally biased region" description="Polar residues" evidence="6">
    <location>
        <begin position="73"/>
        <end position="83"/>
    </location>
</feature>
<comment type="cofactor">
    <cofactor evidence="1">
        <name>L-ascorbate</name>
        <dbReference type="ChEBI" id="CHEBI:38290"/>
    </cofactor>
</comment>
<name>A0ABD3NSS3_9STRA</name>
<protein>
    <recommendedName>
        <fullName evidence="7">Fe2OG dioxygenase domain-containing protein</fullName>
    </recommendedName>
</protein>
<organism evidence="8 9">
    <name type="scientific">Cyclotella atomus</name>
    <dbReference type="NCBI Taxonomy" id="382360"/>
    <lineage>
        <taxon>Eukaryota</taxon>
        <taxon>Sar</taxon>
        <taxon>Stramenopiles</taxon>
        <taxon>Ochrophyta</taxon>
        <taxon>Bacillariophyta</taxon>
        <taxon>Coscinodiscophyceae</taxon>
        <taxon>Thalassiosirophycidae</taxon>
        <taxon>Stephanodiscales</taxon>
        <taxon>Stephanodiscaceae</taxon>
        <taxon>Cyclotella</taxon>
    </lineage>
</organism>
<evidence type="ECO:0000256" key="5">
    <source>
        <dbReference type="ARBA" id="ARBA00023004"/>
    </source>
</evidence>
<dbReference type="SMART" id="SM00702">
    <property type="entry name" value="P4Hc"/>
    <property type="match status" value="1"/>
</dbReference>
<keyword evidence="3" id="KW-0223">Dioxygenase</keyword>
<accession>A0ABD3NSS3</accession>
<comment type="caution">
    <text evidence="8">The sequence shown here is derived from an EMBL/GenBank/DDBJ whole genome shotgun (WGS) entry which is preliminary data.</text>
</comment>
<keyword evidence="2" id="KW-0479">Metal-binding</keyword>
<evidence type="ECO:0000313" key="8">
    <source>
        <dbReference type="EMBL" id="KAL3778469.1"/>
    </source>
</evidence>
<dbReference type="AlphaFoldDB" id="A0ABD3NSS3"/>
<dbReference type="Proteomes" id="UP001530400">
    <property type="component" value="Unassembled WGS sequence"/>
</dbReference>
<gene>
    <name evidence="8" type="ORF">ACHAWO_005722</name>
</gene>
<evidence type="ECO:0000256" key="2">
    <source>
        <dbReference type="ARBA" id="ARBA00022723"/>
    </source>
</evidence>
<keyword evidence="5" id="KW-0408">Iron</keyword>
<evidence type="ECO:0000256" key="6">
    <source>
        <dbReference type="SAM" id="MobiDB-lite"/>
    </source>
</evidence>
<evidence type="ECO:0000313" key="9">
    <source>
        <dbReference type="Proteomes" id="UP001530400"/>
    </source>
</evidence>
<dbReference type="GO" id="GO:0051213">
    <property type="term" value="F:dioxygenase activity"/>
    <property type="evidence" value="ECO:0007669"/>
    <property type="project" value="UniProtKB-KW"/>
</dbReference>
<dbReference type="InterPro" id="IPR006620">
    <property type="entry name" value="Pro_4_hyd_alph"/>
</dbReference>
<evidence type="ECO:0000256" key="3">
    <source>
        <dbReference type="ARBA" id="ARBA00022964"/>
    </source>
</evidence>
<evidence type="ECO:0000256" key="4">
    <source>
        <dbReference type="ARBA" id="ARBA00023002"/>
    </source>
</evidence>
<dbReference type="GO" id="GO:0046872">
    <property type="term" value="F:metal ion binding"/>
    <property type="evidence" value="ECO:0007669"/>
    <property type="project" value="UniProtKB-KW"/>
</dbReference>
<dbReference type="InterPro" id="IPR005123">
    <property type="entry name" value="Oxoglu/Fe-dep_dioxygenase_dom"/>
</dbReference>
<dbReference type="EMBL" id="JALLPJ020000984">
    <property type="protein sequence ID" value="KAL3778469.1"/>
    <property type="molecule type" value="Genomic_DNA"/>
</dbReference>
<feature type="region of interest" description="Disordered" evidence="6">
    <location>
        <begin position="69"/>
        <end position="110"/>
    </location>
</feature>
<feature type="domain" description="Fe2OG dioxygenase" evidence="7">
    <location>
        <begin position="283"/>
        <end position="378"/>
    </location>
</feature>
<keyword evidence="9" id="KW-1185">Reference proteome</keyword>
<dbReference type="PROSITE" id="PS51471">
    <property type="entry name" value="FE2OG_OXY"/>
    <property type="match status" value="1"/>
</dbReference>
<evidence type="ECO:0000256" key="1">
    <source>
        <dbReference type="ARBA" id="ARBA00001961"/>
    </source>
</evidence>
<sequence>MASNIPHYHSTFPGEAYLNLPLPNYEYERKAIVIKLVASAFLFFIWLPRKYAFQTVLVDTKEEGHAVAATVKSVDNNRSANGTSKKKKRRSKNDKPSPEQPTITSPSHEHQEILEIDTIKSSTLTLLGILSLFLTLLVSPNNLFPSRTLLRAPLLTPQECQKLVSLAERAAKRNEESARKEKKMLMRRYPELRELEKDVEGGKRNDTEVMDIEGWRELRKLNSVLRAPTGWKKDRHKLYPTTDLNLVTDPFEPQDREWLASILDARLSPMMERAYGVYRGAIRANDIFVVRYDGKDKGSEGQDRLRKHTDSSHFSFNVLLNTEFEGGGTRFHSRIQKEEAIDIHPNLGEMLLSHAMVLHEGLPTTSGTRYILVGFNSIDEKDPLSNQSTNLSLFSSWLNFSWMQVRFREGAERGVVNRRKSRRDGNDASTAGIFSNKYIISLFRDLDSTLTWLGDKYAPLRSGKLISDDNAAEYIQTMDRAMAERVKYEQTHGIERTRANGYSSWFQGQNIYLDVFGGYADSWFERKTLEDKFKSENL</sequence>
<reference evidence="8 9" key="1">
    <citation type="submission" date="2024-10" db="EMBL/GenBank/DDBJ databases">
        <title>Updated reference genomes for cyclostephanoid diatoms.</title>
        <authorList>
            <person name="Roberts W.R."/>
            <person name="Alverson A.J."/>
        </authorList>
    </citation>
    <scope>NUCLEOTIDE SEQUENCE [LARGE SCALE GENOMIC DNA]</scope>
    <source>
        <strain evidence="8 9">AJA010-31</strain>
    </source>
</reference>
<dbReference type="Gene3D" id="2.60.120.620">
    <property type="entry name" value="q2cbj1_9rhob like domain"/>
    <property type="match status" value="1"/>
</dbReference>
<proteinExistence type="predicted"/>
<keyword evidence="4" id="KW-0560">Oxidoreductase</keyword>